<comment type="caution">
    <text evidence="1">The sequence shown here is derived from an EMBL/GenBank/DDBJ whole genome shotgun (WGS) entry which is preliminary data.</text>
</comment>
<accession>A0ABW0GPK4</accession>
<sequence>MTSTSRDRRERARRTCVRLLGAVVSGAAPAALALGAPLDVRAVARAFRSGPETPSTHGRRP</sequence>
<keyword evidence="2" id="KW-1185">Reference proteome</keyword>
<name>A0ABW0GPK4_9MICO</name>
<dbReference type="RefSeq" id="WP_340271077.1">
    <property type="nucleotide sequence ID" value="NZ_JBBEOG010000009.1"/>
</dbReference>
<organism evidence="1 2">
    <name type="scientific">Aquipuribacter nitratireducens</name>
    <dbReference type="NCBI Taxonomy" id="650104"/>
    <lineage>
        <taxon>Bacteria</taxon>
        <taxon>Bacillati</taxon>
        <taxon>Actinomycetota</taxon>
        <taxon>Actinomycetes</taxon>
        <taxon>Micrococcales</taxon>
        <taxon>Intrasporangiaceae</taxon>
        <taxon>Aquipuribacter</taxon>
    </lineage>
</organism>
<protein>
    <submittedName>
        <fullName evidence="1">Uncharacterized protein</fullName>
    </submittedName>
</protein>
<gene>
    <name evidence="1" type="ORF">ACFPJ6_13865</name>
</gene>
<dbReference type="EMBL" id="JBHSLD010000013">
    <property type="protein sequence ID" value="MFC5381868.1"/>
    <property type="molecule type" value="Genomic_DNA"/>
</dbReference>
<proteinExistence type="predicted"/>
<evidence type="ECO:0000313" key="1">
    <source>
        <dbReference type="EMBL" id="MFC5381868.1"/>
    </source>
</evidence>
<reference evidence="2" key="1">
    <citation type="journal article" date="2019" name="Int. J. Syst. Evol. Microbiol.">
        <title>The Global Catalogue of Microorganisms (GCM) 10K type strain sequencing project: providing services to taxonomists for standard genome sequencing and annotation.</title>
        <authorList>
            <consortium name="The Broad Institute Genomics Platform"/>
            <consortium name="The Broad Institute Genome Sequencing Center for Infectious Disease"/>
            <person name="Wu L."/>
            <person name="Ma J."/>
        </authorList>
    </citation>
    <scope>NUCLEOTIDE SEQUENCE [LARGE SCALE GENOMIC DNA]</scope>
    <source>
        <strain evidence="2">CCUG 43114</strain>
    </source>
</reference>
<dbReference type="Proteomes" id="UP001596122">
    <property type="component" value="Unassembled WGS sequence"/>
</dbReference>
<evidence type="ECO:0000313" key="2">
    <source>
        <dbReference type="Proteomes" id="UP001596122"/>
    </source>
</evidence>